<dbReference type="Gene3D" id="1.10.10.10">
    <property type="entry name" value="Winged helix-like DNA-binding domain superfamily/Winged helix DNA-binding domain"/>
    <property type="match status" value="1"/>
</dbReference>
<evidence type="ECO:0000256" key="3">
    <source>
        <dbReference type="ARBA" id="ARBA00023163"/>
    </source>
</evidence>
<dbReference type="GO" id="GO:0045892">
    <property type="term" value="P:negative regulation of DNA-templated transcription"/>
    <property type="evidence" value="ECO:0007669"/>
    <property type="project" value="TreeGrafter"/>
</dbReference>
<gene>
    <name evidence="7" type="ORF">D3877_22785</name>
</gene>
<reference evidence="7 8" key="1">
    <citation type="submission" date="2018-09" db="EMBL/GenBank/DDBJ databases">
        <authorList>
            <person name="Zhu H."/>
        </authorList>
    </citation>
    <scope>NUCLEOTIDE SEQUENCE [LARGE SCALE GENOMIC DNA]</scope>
    <source>
        <strain evidence="7 8">K2W22B-5</strain>
    </source>
</reference>
<accession>A0A418VSX8</accession>
<dbReference type="RefSeq" id="WP_119833036.1">
    <property type="nucleotide sequence ID" value="NZ_QYUL01000003.1"/>
</dbReference>
<evidence type="ECO:0000256" key="1">
    <source>
        <dbReference type="ARBA" id="ARBA00023015"/>
    </source>
</evidence>
<keyword evidence="3" id="KW-0804">Transcription</keyword>
<evidence type="ECO:0000259" key="6">
    <source>
        <dbReference type="PROSITE" id="PS51078"/>
    </source>
</evidence>
<feature type="compositionally biased region" description="Acidic residues" evidence="4">
    <location>
        <begin position="1"/>
        <end position="10"/>
    </location>
</feature>
<dbReference type="InterPro" id="IPR036390">
    <property type="entry name" value="WH_DNA-bd_sf"/>
</dbReference>
<dbReference type="Proteomes" id="UP000283458">
    <property type="component" value="Unassembled WGS sequence"/>
</dbReference>
<dbReference type="Gene3D" id="3.30.450.40">
    <property type="match status" value="1"/>
</dbReference>
<dbReference type="PANTHER" id="PTHR30136:SF7">
    <property type="entry name" value="HTH-TYPE TRANSCRIPTIONAL REGULATOR KDGR-RELATED"/>
    <property type="match status" value="1"/>
</dbReference>
<dbReference type="InterPro" id="IPR036388">
    <property type="entry name" value="WH-like_DNA-bd_sf"/>
</dbReference>
<dbReference type="SUPFAM" id="SSF55781">
    <property type="entry name" value="GAF domain-like"/>
    <property type="match status" value="1"/>
</dbReference>
<dbReference type="Pfam" id="PF09339">
    <property type="entry name" value="HTH_IclR"/>
    <property type="match status" value="1"/>
</dbReference>
<dbReference type="EMBL" id="QYUL01000003">
    <property type="protein sequence ID" value="RJF79578.1"/>
    <property type="molecule type" value="Genomic_DNA"/>
</dbReference>
<organism evidence="7 8">
    <name type="scientific">Azospirillum cavernae</name>
    <dbReference type="NCBI Taxonomy" id="2320860"/>
    <lineage>
        <taxon>Bacteria</taxon>
        <taxon>Pseudomonadati</taxon>
        <taxon>Pseudomonadota</taxon>
        <taxon>Alphaproteobacteria</taxon>
        <taxon>Rhodospirillales</taxon>
        <taxon>Azospirillaceae</taxon>
        <taxon>Azospirillum</taxon>
    </lineage>
</organism>
<dbReference type="Pfam" id="PF01614">
    <property type="entry name" value="IclR_C"/>
    <property type="match status" value="1"/>
</dbReference>
<dbReference type="AlphaFoldDB" id="A0A418VSX8"/>
<dbReference type="GO" id="GO:0003700">
    <property type="term" value="F:DNA-binding transcription factor activity"/>
    <property type="evidence" value="ECO:0007669"/>
    <property type="project" value="TreeGrafter"/>
</dbReference>
<dbReference type="OrthoDB" id="6057486at2"/>
<feature type="domain" description="IclR-ED" evidence="6">
    <location>
        <begin position="91"/>
        <end position="271"/>
    </location>
</feature>
<feature type="domain" description="HTH iclR-type" evidence="5">
    <location>
        <begin position="28"/>
        <end position="97"/>
    </location>
</feature>
<evidence type="ECO:0000313" key="8">
    <source>
        <dbReference type="Proteomes" id="UP000283458"/>
    </source>
</evidence>
<sequence>MSESDIDPTDASESANPESGDKERRYSAPALEKGLDILEFLSERRDPQSLQQIGEGVGRTKGEIFRMVSVLAERGYIERTEGDDRFRVTDRLFRLGMNRPVNRSLVEIALPTMNAFAESTGYACHLAVQSGTQIAVIARVESTSHIGFTVRIGYRQPLVLTGSGHCLLAFMSARRRHRVYEDLRREDPWIDLDALTQTLDGVRAAGHVRRPSGISEAVVDLSHPILESHEGGAVAALTCPYLRTRQNPKEPEELLAALGEAARRISDTLSLD</sequence>
<dbReference type="PROSITE" id="PS51077">
    <property type="entry name" value="HTH_ICLR"/>
    <property type="match status" value="1"/>
</dbReference>
<dbReference type="InterPro" id="IPR005471">
    <property type="entry name" value="Tscrpt_reg_IclR_N"/>
</dbReference>
<evidence type="ECO:0000256" key="2">
    <source>
        <dbReference type="ARBA" id="ARBA00023125"/>
    </source>
</evidence>
<protein>
    <submittedName>
        <fullName evidence="7">IclR family transcriptional regulator</fullName>
    </submittedName>
</protein>
<dbReference type="SMART" id="SM00346">
    <property type="entry name" value="HTH_ICLR"/>
    <property type="match status" value="1"/>
</dbReference>
<dbReference type="GO" id="GO:0003677">
    <property type="term" value="F:DNA binding"/>
    <property type="evidence" value="ECO:0007669"/>
    <property type="project" value="UniProtKB-KW"/>
</dbReference>
<dbReference type="SUPFAM" id="SSF46785">
    <property type="entry name" value="Winged helix' DNA-binding domain"/>
    <property type="match status" value="1"/>
</dbReference>
<proteinExistence type="predicted"/>
<dbReference type="PROSITE" id="PS51078">
    <property type="entry name" value="ICLR_ED"/>
    <property type="match status" value="1"/>
</dbReference>
<dbReference type="InterPro" id="IPR029016">
    <property type="entry name" value="GAF-like_dom_sf"/>
</dbReference>
<dbReference type="PANTHER" id="PTHR30136">
    <property type="entry name" value="HELIX-TURN-HELIX TRANSCRIPTIONAL REGULATOR, ICLR FAMILY"/>
    <property type="match status" value="1"/>
</dbReference>
<name>A0A418VSX8_9PROT</name>
<comment type="caution">
    <text evidence="7">The sequence shown here is derived from an EMBL/GenBank/DDBJ whole genome shotgun (WGS) entry which is preliminary data.</text>
</comment>
<keyword evidence="1" id="KW-0805">Transcription regulation</keyword>
<dbReference type="InterPro" id="IPR014757">
    <property type="entry name" value="Tscrpt_reg_IclR_C"/>
</dbReference>
<evidence type="ECO:0000313" key="7">
    <source>
        <dbReference type="EMBL" id="RJF79578.1"/>
    </source>
</evidence>
<feature type="region of interest" description="Disordered" evidence="4">
    <location>
        <begin position="1"/>
        <end position="29"/>
    </location>
</feature>
<keyword evidence="8" id="KW-1185">Reference proteome</keyword>
<evidence type="ECO:0000256" key="4">
    <source>
        <dbReference type="SAM" id="MobiDB-lite"/>
    </source>
</evidence>
<evidence type="ECO:0000259" key="5">
    <source>
        <dbReference type="PROSITE" id="PS51077"/>
    </source>
</evidence>
<dbReference type="InterPro" id="IPR050707">
    <property type="entry name" value="HTH_MetabolicPath_Reg"/>
</dbReference>
<keyword evidence="2" id="KW-0238">DNA-binding</keyword>